<dbReference type="Pfam" id="PF00249">
    <property type="entry name" value="Myb_DNA-binding"/>
    <property type="match status" value="1"/>
</dbReference>
<dbReference type="InterPro" id="IPR044636">
    <property type="entry name" value="RADIALIS-like"/>
</dbReference>
<dbReference type="PANTHER" id="PTHR43952:SF75">
    <property type="entry name" value="PROTEIN RADIALIS-LIKE 6"/>
    <property type="match status" value="1"/>
</dbReference>
<dbReference type="AlphaFoldDB" id="A0AAP0C097"/>
<dbReference type="CDD" id="cd00167">
    <property type="entry name" value="SANT"/>
    <property type="match status" value="1"/>
</dbReference>
<evidence type="ECO:0000259" key="6">
    <source>
        <dbReference type="PROSITE" id="PS50090"/>
    </source>
</evidence>
<keyword evidence="4" id="KW-0539">Nucleus</keyword>
<evidence type="ECO:0000256" key="2">
    <source>
        <dbReference type="ARBA" id="ARBA00023015"/>
    </source>
</evidence>
<accession>A0AAP0C097</accession>
<dbReference type="GO" id="GO:0005634">
    <property type="term" value="C:nucleus"/>
    <property type="evidence" value="ECO:0007669"/>
    <property type="project" value="UniProtKB-SubCell"/>
</dbReference>
<dbReference type="Proteomes" id="UP001418222">
    <property type="component" value="Unassembled WGS sequence"/>
</dbReference>
<dbReference type="InterPro" id="IPR001005">
    <property type="entry name" value="SANT/Myb"/>
</dbReference>
<gene>
    <name evidence="7" type="primary">RL1</name>
    <name evidence="7" type="ORF">KSP39_PZI002608</name>
</gene>
<dbReference type="GO" id="GO:0003700">
    <property type="term" value="F:DNA-binding transcription factor activity"/>
    <property type="evidence" value="ECO:0007669"/>
    <property type="project" value="InterPro"/>
</dbReference>
<dbReference type="SMART" id="SM00717">
    <property type="entry name" value="SANT"/>
    <property type="match status" value="1"/>
</dbReference>
<keyword evidence="3" id="KW-0804">Transcription</keyword>
<name>A0AAP0C097_9ASPA</name>
<evidence type="ECO:0000256" key="1">
    <source>
        <dbReference type="ARBA" id="ARBA00004123"/>
    </source>
</evidence>
<sequence>MDPPPSARWKWTAKEDKDFERALATILEHTPNRWEKIAAAVGGGKTAADVRRHYQLLVDDIHSIESGLIPFPNYRNPPPPAAASFLNNDGRR</sequence>
<dbReference type="PANTHER" id="PTHR43952">
    <property type="entry name" value="MYB FAMILY TRANSCRIPTION FACTOR-RELATED"/>
    <property type="match status" value="1"/>
</dbReference>
<reference evidence="7 8" key="1">
    <citation type="journal article" date="2022" name="Nat. Plants">
        <title>Genomes of leafy and leafless Platanthera orchids illuminate the evolution of mycoheterotrophy.</title>
        <authorList>
            <person name="Li M.H."/>
            <person name="Liu K.W."/>
            <person name="Li Z."/>
            <person name="Lu H.C."/>
            <person name="Ye Q.L."/>
            <person name="Zhang D."/>
            <person name="Wang J.Y."/>
            <person name="Li Y.F."/>
            <person name="Zhong Z.M."/>
            <person name="Liu X."/>
            <person name="Yu X."/>
            <person name="Liu D.K."/>
            <person name="Tu X.D."/>
            <person name="Liu B."/>
            <person name="Hao Y."/>
            <person name="Liao X.Y."/>
            <person name="Jiang Y.T."/>
            <person name="Sun W.H."/>
            <person name="Chen J."/>
            <person name="Chen Y.Q."/>
            <person name="Ai Y."/>
            <person name="Zhai J.W."/>
            <person name="Wu S.S."/>
            <person name="Zhou Z."/>
            <person name="Hsiao Y.Y."/>
            <person name="Wu W.L."/>
            <person name="Chen Y.Y."/>
            <person name="Lin Y.F."/>
            <person name="Hsu J.L."/>
            <person name="Li C.Y."/>
            <person name="Wang Z.W."/>
            <person name="Zhao X."/>
            <person name="Zhong W.Y."/>
            <person name="Ma X.K."/>
            <person name="Ma L."/>
            <person name="Huang J."/>
            <person name="Chen G.Z."/>
            <person name="Huang M.Z."/>
            <person name="Huang L."/>
            <person name="Peng D.H."/>
            <person name="Luo Y.B."/>
            <person name="Zou S.Q."/>
            <person name="Chen S.P."/>
            <person name="Lan S."/>
            <person name="Tsai W.C."/>
            <person name="Van de Peer Y."/>
            <person name="Liu Z.J."/>
        </authorList>
    </citation>
    <scope>NUCLEOTIDE SEQUENCE [LARGE SCALE GENOMIC DNA]</scope>
    <source>
        <strain evidence="7">Lor287</strain>
    </source>
</reference>
<dbReference type="InterPro" id="IPR009057">
    <property type="entry name" value="Homeodomain-like_sf"/>
</dbReference>
<feature type="domain" description="Myb-like" evidence="6">
    <location>
        <begin position="3"/>
        <end position="58"/>
    </location>
</feature>
<dbReference type="SUPFAM" id="SSF46689">
    <property type="entry name" value="Homeodomain-like"/>
    <property type="match status" value="1"/>
</dbReference>
<evidence type="ECO:0000256" key="3">
    <source>
        <dbReference type="ARBA" id="ARBA00023163"/>
    </source>
</evidence>
<keyword evidence="2" id="KW-0805">Transcription regulation</keyword>
<comment type="subcellular location">
    <subcellularLocation>
        <location evidence="1">Nucleus</location>
    </subcellularLocation>
</comment>
<dbReference type="EMBL" id="JBBWWQ010000002">
    <property type="protein sequence ID" value="KAK8955033.1"/>
    <property type="molecule type" value="Genomic_DNA"/>
</dbReference>
<evidence type="ECO:0000313" key="7">
    <source>
        <dbReference type="EMBL" id="KAK8955033.1"/>
    </source>
</evidence>
<feature type="region of interest" description="Disordered" evidence="5">
    <location>
        <begin position="72"/>
        <end position="92"/>
    </location>
</feature>
<comment type="caution">
    <text evidence="7">The sequence shown here is derived from an EMBL/GenBank/DDBJ whole genome shotgun (WGS) entry which is preliminary data.</text>
</comment>
<evidence type="ECO:0000313" key="8">
    <source>
        <dbReference type="Proteomes" id="UP001418222"/>
    </source>
</evidence>
<dbReference type="Gene3D" id="1.10.10.60">
    <property type="entry name" value="Homeodomain-like"/>
    <property type="match status" value="1"/>
</dbReference>
<keyword evidence="8" id="KW-1185">Reference proteome</keyword>
<proteinExistence type="predicted"/>
<dbReference type="FunFam" id="1.10.10.60:FF:000154">
    <property type="entry name" value="Transcription factor SRM1"/>
    <property type="match status" value="1"/>
</dbReference>
<dbReference type="PROSITE" id="PS50090">
    <property type="entry name" value="MYB_LIKE"/>
    <property type="match status" value="1"/>
</dbReference>
<evidence type="ECO:0000256" key="5">
    <source>
        <dbReference type="SAM" id="MobiDB-lite"/>
    </source>
</evidence>
<evidence type="ECO:0000256" key="4">
    <source>
        <dbReference type="ARBA" id="ARBA00023242"/>
    </source>
</evidence>
<organism evidence="7 8">
    <name type="scientific">Platanthera zijinensis</name>
    <dbReference type="NCBI Taxonomy" id="2320716"/>
    <lineage>
        <taxon>Eukaryota</taxon>
        <taxon>Viridiplantae</taxon>
        <taxon>Streptophyta</taxon>
        <taxon>Embryophyta</taxon>
        <taxon>Tracheophyta</taxon>
        <taxon>Spermatophyta</taxon>
        <taxon>Magnoliopsida</taxon>
        <taxon>Liliopsida</taxon>
        <taxon>Asparagales</taxon>
        <taxon>Orchidaceae</taxon>
        <taxon>Orchidoideae</taxon>
        <taxon>Orchideae</taxon>
        <taxon>Orchidinae</taxon>
        <taxon>Platanthera</taxon>
    </lineage>
</organism>
<protein>
    <submittedName>
        <fullName evidence="7">Protein RADIALIS-like 1</fullName>
    </submittedName>
</protein>